<name>A0A852TUI1_9ACTN</name>
<comment type="caution">
    <text evidence="10">The sequence shown here is derived from an EMBL/GenBank/DDBJ whole genome shotgun (WGS) entry which is preliminary data.</text>
</comment>
<comment type="subcellular location">
    <subcellularLocation>
        <location evidence="1">Cell inner membrane</location>
        <topology evidence="1">Multi-pass membrane protein</topology>
    </subcellularLocation>
</comment>
<gene>
    <name evidence="10" type="ORF">HDA32_000894</name>
</gene>
<dbReference type="Proteomes" id="UP000589036">
    <property type="component" value="Unassembled WGS sequence"/>
</dbReference>
<dbReference type="RefSeq" id="WP_179641945.1">
    <property type="nucleotide sequence ID" value="NZ_BAAAYY010000024.1"/>
</dbReference>
<sequence length="434" mass="43677">MTTSTPPSAPVPEATAARSPASRLLFHNALSAPPPRAPSLGPVRWVPLVLALAGLAALTAFVWSAHGAEPGLLLLLGGGLGIALFHSRFGFTSAWRRLVSVGNGAGLRAHALLLGTTATLFALVIGTGTGLFGAAPEPSAGPLGVGLIIGAFLFGLGMQLGGACASGTLFAVGSGQSAIVLTLFGFIAGSVLYSLQWEAVNDLPALPPFLLADHIGWLGSWLVTVAVLAAVVAATRVIQNRRTPPPTGAVPSTKGATRIIRGSWPMLAGAVVLAALGAGVLLVSGGAWGVTSAFNLWGAKFLQMLGAHPETWAFWRQPDQAAQLAGPVLADKTSLTNIGIMVGAAVAAAAGGAWKLHTGIRWNVAAAAVLGGVLMGIGARLAGGCNIGAYLAGIASGSLHGWLWAVAALAGTWLGLRGRSLFGIANPKPEDSAC</sequence>
<organism evidence="10 11">
    <name type="scientific">Spinactinospora alkalitolerans</name>
    <dbReference type="NCBI Taxonomy" id="687207"/>
    <lineage>
        <taxon>Bacteria</taxon>
        <taxon>Bacillati</taxon>
        <taxon>Actinomycetota</taxon>
        <taxon>Actinomycetes</taxon>
        <taxon>Streptosporangiales</taxon>
        <taxon>Nocardiopsidaceae</taxon>
        <taxon>Spinactinospora</taxon>
    </lineage>
</organism>
<feature type="transmembrane region" description="Helical" evidence="9">
    <location>
        <begin position="215"/>
        <end position="234"/>
    </location>
</feature>
<evidence type="ECO:0000256" key="9">
    <source>
        <dbReference type="SAM" id="Phobius"/>
    </source>
</evidence>
<reference evidence="10 11" key="1">
    <citation type="submission" date="2020-07" db="EMBL/GenBank/DDBJ databases">
        <title>Sequencing the genomes of 1000 actinobacteria strains.</title>
        <authorList>
            <person name="Klenk H.-P."/>
        </authorList>
    </citation>
    <scope>NUCLEOTIDE SEQUENCE [LARGE SCALE GENOMIC DNA]</scope>
    <source>
        <strain evidence="10 11">CXB654</strain>
    </source>
</reference>
<dbReference type="GO" id="GO:0005886">
    <property type="term" value="C:plasma membrane"/>
    <property type="evidence" value="ECO:0007669"/>
    <property type="project" value="UniProtKB-SubCell"/>
</dbReference>
<evidence type="ECO:0000313" key="10">
    <source>
        <dbReference type="EMBL" id="NYE45774.1"/>
    </source>
</evidence>
<feature type="transmembrane region" description="Helical" evidence="9">
    <location>
        <begin position="338"/>
        <end position="357"/>
    </location>
</feature>
<feature type="transmembrane region" description="Helical" evidence="9">
    <location>
        <begin position="45"/>
        <end position="65"/>
    </location>
</feature>
<evidence type="ECO:0000313" key="11">
    <source>
        <dbReference type="Proteomes" id="UP000589036"/>
    </source>
</evidence>
<keyword evidence="7 9" id="KW-0472">Membrane</keyword>
<keyword evidence="6 9" id="KW-1133">Transmembrane helix</keyword>
<feature type="transmembrane region" description="Helical" evidence="9">
    <location>
        <begin position="147"/>
        <end position="171"/>
    </location>
</feature>
<feature type="transmembrane region" description="Helical" evidence="9">
    <location>
        <begin position="71"/>
        <end position="91"/>
    </location>
</feature>
<keyword evidence="3" id="KW-1003">Cell membrane</keyword>
<keyword evidence="5 9" id="KW-0812">Transmembrane</keyword>
<keyword evidence="2" id="KW-0813">Transport</keyword>
<protein>
    <recommendedName>
        <fullName evidence="12">Sulphur transport domain-containing protein</fullName>
    </recommendedName>
</protein>
<keyword evidence="11" id="KW-1185">Reference proteome</keyword>
<evidence type="ECO:0000256" key="8">
    <source>
        <dbReference type="ARBA" id="ARBA00035655"/>
    </source>
</evidence>
<evidence type="ECO:0000256" key="1">
    <source>
        <dbReference type="ARBA" id="ARBA00004429"/>
    </source>
</evidence>
<accession>A0A852TUI1</accession>
<evidence type="ECO:0000256" key="2">
    <source>
        <dbReference type="ARBA" id="ARBA00022448"/>
    </source>
</evidence>
<dbReference type="Pfam" id="PF04143">
    <property type="entry name" value="Sulf_transp"/>
    <property type="match status" value="1"/>
</dbReference>
<evidence type="ECO:0000256" key="4">
    <source>
        <dbReference type="ARBA" id="ARBA00022519"/>
    </source>
</evidence>
<evidence type="ECO:0008006" key="12">
    <source>
        <dbReference type="Google" id="ProtNLM"/>
    </source>
</evidence>
<comment type="similarity">
    <text evidence="8">Belongs to the TsuA/YedE (TC 9.B.102) family.</text>
</comment>
<evidence type="ECO:0000256" key="7">
    <source>
        <dbReference type="ARBA" id="ARBA00023136"/>
    </source>
</evidence>
<feature type="transmembrane region" description="Helical" evidence="9">
    <location>
        <begin position="264"/>
        <end position="288"/>
    </location>
</feature>
<evidence type="ECO:0000256" key="5">
    <source>
        <dbReference type="ARBA" id="ARBA00022692"/>
    </source>
</evidence>
<proteinExistence type="inferred from homology"/>
<feature type="transmembrane region" description="Helical" evidence="9">
    <location>
        <begin position="112"/>
        <end position="135"/>
    </location>
</feature>
<keyword evidence="4" id="KW-0997">Cell inner membrane</keyword>
<evidence type="ECO:0000256" key="3">
    <source>
        <dbReference type="ARBA" id="ARBA00022475"/>
    </source>
</evidence>
<dbReference type="PANTHER" id="PTHR30574:SF1">
    <property type="entry name" value="SULPHUR TRANSPORT DOMAIN-CONTAINING PROTEIN"/>
    <property type="match status" value="1"/>
</dbReference>
<feature type="transmembrane region" description="Helical" evidence="9">
    <location>
        <begin position="364"/>
        <end position="383"/>
    </location>
</feature>
<feature type="transmembrane region" description="Helical" evidence="9">
    <location>
        <begin position="178"/>
        <end position="195"/>
    </location>
</feature>
<dbReference type="PANTHER" id="PTHR30574">
    <property type="entry name" value="INNER MEMBRANE PROTEIN YEDE"/>
    <property type="match status" value="1"/>
</dbReference>
<feature type="transmembrane region" description="Helical" evidence="9">
    <location>
        <begin position="389"/>
        <end position="416"/>
    </location>
</feature>
<dbReference type="EMBL" id="JACCCC010000001">
    <property type="protein sequence ID" value="NYE45774.1"/>
    <property type="molecule type" value="Genomic_DNA"/>
</dbReference>
<dbReference type="AlphaFoldDB" id="A0A852TUI1"/>
<dbReference type="InterPro" id="IPR007272">
    <property type="entry name" value="Sulf_transp_TsuA/YedE"/>
</dbReference>
<evidence type="ECO:0000256" key="6">
    <source>
        <dbReference type="ARBA" id="ARBA00022989"/>
    </source>
</evidence>